<dbReference type="SUPFAM" id="SSF52047">
    <property type="entry name" value="RNI-like"/>
    <property type="match status" value="1"/>
</dbReference>
<evidence type="ECO:0000313" key="3">
    <source>
        <dbReference type="Proteomes" id="UP000039865"/>
    </source>
</evidence>
<gene>
    <name evidence="2" type="primary">Contig3361.g3599</name>
    <name evidence="2" type="ORF">STYLEM_3167</name>
</gene>
<dbReference type="SMART" id="SM00368">
    <property type="entry name" value="LRR_RI"/>
    <property type="match status" value="4"/>
</dbReference>
<dbReference type="Pfam" id="PF13516">
    <property type="entry name" value="LRR_6"/>
    <property type="match status" value="2"/>
</dbReference>
<name>A0A078A066_STYLE</name>
<dbReference type="OrthoDB" id="415435at2759"/>
<dbReference type="AlphaFoldDB" id="A0A078A066"/>
<dbReference type="InterPro" id="IPR032675">
    <property type="entry name" value="LRR_dom_sf"/>
</dbReference>
<proteinExistence type="predicted"/>
<evidence type="ECO:0008006" key="4">
    <source>
        <dbReference type="Google" id="ProtNLM"/>
    </source>
</evidence>
<dbReference type="Gene3D" id="3.80.10.10">
    <property type="entry name" value="Ribonuclease Inhibitor"/>
    <property type="match status" value="1"/>
</dbReference>
<reference evidence="2 3" key="1">
    <citation type="submission" date="2014-06" db="EMBL/GenBank/DDBJ databases">
        <authorList>
            <person name="Swart Estienne"/>
        </authorList>
    </citation>
    <scope>NUCLEOTIDE SEQUENCE [LARGE SCALE GENOMIC DNA]</scope>
    <source>
        <strain evidence="2 3">130c</strain>
    </source>
</reference>
<dbReference type="EMBL" id="CCKQ01003066">
    <property type="protein sequence ID" value="CDW74173.1"/>
    <property type="molecule type" value="Genomic_DNA"/>
</dbReference>
<evidence type="ECO:0000256" key="1">
    <source>
        <dbReference type="SAM" id="MobiDB-lite"/>
    </source>
</evidence>
<dbReference type="InParanoid" id="A0A078A066"/>
<accession>A0A078A066</accession>
<dbReference type="InterPro" id="IPR001611">
    <property type="entry name" value="Leu-rich_rpt"/>
</dbReference>
<dbReference type="Proteomes" id="UP000039865">
    <property type="component" value="Unassembled WGS sequence"/>
</dbReference>
<sequence length="936" mass="107932">MLQSEVKNFFGIIKPNQTPRLIGSNNNKLKFFFERNKLPVPLLKQKESTQIPEIKQYVTHTARKEETPKSKFLKDNDYFYNSLEKIVKNALSSEIESTGSQKRLEEQQFYDSYKNIHKNQIKYLPNDYVKLDGADYYYEYFQVCQQKNLYPIATGIVKGHGMQSQSLRLNDFSLGKDYSTAILETLLEQKLKIQQKYNLKVFNFKNNRLSDEDSPFQRLVTLNMESCNIGCNGLKHLSWGMRENYCLLTLNLSNNNITDQGAKNIQNLIKTNRNLTCLLLRWNQITNKGGKRIAVSLANNQFIKIIDLSFNALGTDDLMYHALLKKAEDSENEEVQTKAQILKSLCAFQLRKCFELNKCLIHIDLSHNNFGVNECNQMNEGLKVNQIILGIHMLGNKFDTDAKGFLSQTGIPAAASHLMTRIGDQLKRGTANNPLKIELKATSNCWICEGWTSIKFQHKPLSLDDKNSLMPFTIKVAAVYLNLSIDNYKGDLMNSSSDGTTFTLRRMVPPTKIRYYYTVHYKKKVGRKILKLEQIQYDNDQVPEEIDEMIKIDEQEINVPQTNIIEGIIQKQDYLTAKKIKYLGCKPREARNNESTLTKCFEFDWMCGKIQKLVKDQKDEEALKKFLKDNYKKIRETYKYYAGISLVNGVPAIGTNVLSEFITNINLADGKQVKLSDIDVEFIATNVSSNYQGKIKAMNPERHLCRFEFLELIVRLAITKYKKGKQVGSVTSMVEKLFSDHLNEFIKGFNSHSWREERFWNKECEQVLEYYLPMLKALFQKYAIPTNKSGHQSGPKNLIVFEQFQRMVQSSLLVSQILPPREISIAFNLGMMTQVNEVDFDRHCHMTFEEMIDGLGRVSDKFTEKQIDQLQALHENEDLEGQIDTSNNGNRRDTRRDTEVLAGADQSMIEGWKLLKLVSSQSQAQNLLKAFNVYCA</sequence>
<keyword evidence="3" id="KW-1185">Reference proteome</keyword>
<feature type="region of interest" description="Disordered" evidence="1">
    <location>
        <begin position="877"/>
        <end position="896"/>
    </location>
</feature>
<dbReference type="InterPro" id="IPR052394">
    <property type="entry name" value="LRR-containing"/>
</dbReference>
<evidence type="ECO:0000313" key="2">
    <source>
        <dbReference type="EMBL" id="CDW74173.1"/>
    </source>
</evidence>
<dbReference type="PANTHER" id="PTHR24114">
    <property type="entry name" value="LEUCINE RICH REPEAT FAMILY PROTEIN"/>
    <property type="match status" value="1"/>
</dbReference>
<dbReference type="PANTHER" id="PTHR24114:SF2">
    <property type="entry name" value="F-BOX DOMAIN-CONTAINING PROTEIN-RELATED"/>
    <property type="match status" value="1"/>
</dbReference>
<protein>
    <recommendedName>
        <fullName evidence="4">Leucine rich repeat family protein</fullName>
    </recommendedName>
</protein>
<organism evidence="2 3">
    <name type="scientific">Stylonychia lemnae</name>
    <name type="common">Ciliate</name>
    <dbReference type="NCBI Taxonomy" id="5949"/>
    <lineage>
        <taxon>Eukaryota</taxon>
        <taxon>Sar</taxon>
        <taxon>Alveolata</taxon>
        <taxon>Ciliophora</taxon>
        <taxon>Intramacronucleata</taxon>
        <taxon>Spirotrichea</taxon>
        <taxon>Stichotrichia</taxon>
        <taxon>Sporadotrichida</taxon>
        <taxon>Oxytrichidae</taxon>
        <taxon>Stylonychinae</taxon>
        <taxon>Stylonychia</taxon>
    </lineage>
</organism>